<dbReference type="AlphaFoldDB" id="A0A154UXU2"/>
<comment type="caution">
    <text evidence="1">The sequence shown here is derived from an EMBL/GenBank/DDBJ whole genome shotgun (WGS) entry which is preliminary data.</text>
</comment>
<reference evidence="1 2" key="1">
    <citation type="submission" date="2016-01" db="EMBL/GenBank/DDBJ databases">
        <title>Draft genome sequence of Clavibacter michiganensis subsp. tessellarius DOAB 609.</title>
        <authorList>
            <person name="Tambong J.T."/>
        </authorList>
    </citation>
    <scope>NUCLEOTIDE SEQUENCE [LARGE SCALE GENOMIC DNA]</scope>
    <source>
        <strain evidence="1 2">DOAB 609</strain>
    </source>
</reference>
<organism evidence="1 2">
    <name type="scientific">Clavibacter tessellarius</name>
    <dbReference type="NCBI Taxonomy" id="31965"/>
    <lineage>
        <taxon>Bacteria</taxon>
        <taxon>Bacillati</taxon>
        <taxon>Actinomycetota</taxon>
        <taxon>Actinomycetes</taxon>
        <taxon>Micrococcales</taxon>
        <taxon>Microbacteriaceae</taxon>
        <taxon>Clavibacter</taxon>
    </lineage>
</organism>
<proteinExistence type="predicted"/>
<name>A0A154UXU2_9MICO</name>
<dbReference type="RefSeq" id="WP_063072714.1">
    <property type="nucleotide sequence ID" value="NZ_LQXA01000053.1"/>
</dbReference>
<dbReference type="OrthoDB" id="4544390at2"/>
<accession>A0A154UXU2</accession>
<sequence length="180" mass="21363">MSPSRGSGDVIYVYCARWHHGRGRPIDVMTEEEAWLRYAARVPGPANWFTVAAWHDGRDVTTPPDFLLEVMPYAACIKARYLDEWHRIRYSFSLTRTGDQLFQSQVVEHHYPAVEGYLRRRDAVLIEKFQYREDGYGRWTRTDCVRDDVEVREYREVPVDEMYEIVPMFGAWEHVGRWRG</sequence>
<dbReference type="Proteomes" id="UP000076218">
    <property type="component" value="Unassembled WGS sequence"/>
</dbReference>
<dbReference type="EMBL" id="LQXA01000053">
    <property type="protein sequence ID" value="KZC93896.1"/>
    <property type="molecule type" value="Genomic_DNA"/>
</dbReference>
<evidence type="ECO:0000313" key="1">
    <source>
        <dbReference type="EMBL" id="KZC93896.1"/>
    </source>
</evidence>
<evidence type="ECO:0000313" key="2">
    <source>
        <dbReference type="Proteomes" id="UP000076218"/>
    </source>
</evidence>
<protein>
    <submittedName>
        <fullName evidence="1">Uncharacterized protein</fullName>
    </submittedName>
</protein>
<gene>
    <name evidence="1" type="ORF">AWH51_00565</name>
</gene>